<evidence type="ECO:0000313" key="2">
    <source>
        <dbReference type="Proteomes" id="UP001434737"/>
    </source>
</evidence>
<gene>
    <name evidence="1" type="ORF">V3I05_07815</name>
</gene>
<dbReference type="EMBL" id="CP145316">
    <property type="protein sequence ID" value="XAM17586.1"/>
    <property type="molecule type" value="Genomic_DNA"/>
</dbReference>
<name>A0ABZ3F682_9HELI</name>
<proteinExistence type="predicted"/>
<dbReference type="Proteomes" id="UP001434737">
    <property type="component" value="Chromosome"/>
</dbReference>
<dbReference type="RefSeq" id="WP_300450405.1">
    <property type="nucleotide sequence ID" value="NZ_CP145316.1"/>
</dbReference>
<protein>
    <submittedName>
        <fullName evidence="1">Uncharacterized protein</fullName>
    </submittedName>
</protein>
<sequence length="61" mass="6761">MLDSTKLASEVMNKMQQKGFQKSKENEDFINALSEAFIEHFIQNAVVETKGSAVAQIGSIK</sequence>
<keyword evidence="2" id="KW-1185">Reference proteome</keyword>
<evidence type="ECO:0000313" key="1">
    <source>
        <dbReference type="EMBL" id="XAM17586.1"/>
    </source>
</evidence>
<reference evidence="1 2" key="1">
    <citation type="submission" date="2024-02" db="EMBL/GenBank/DDBJ databases">
        <title>Genome and pathogenicity analysis of Helicobacter mastomyrinus isolated from mice.</title>
        <authorList>
            <person name="Zhu L."/>
        </authorList>
    </citation>
    <scope>NUCLEOTIDE SEQUENCE [LARGE SCALE GENOMIC DNA]</scope>
    <source>
        <strain evidence="1 2">Hm-17</strain>
    </source>
</reference>
<organism evidence="1 2">
    <name type="scientific">Helicobacter mastomyrinus</name>
    <dbReference type="NCBI Taxonomy" id="287948"/>
    <lineage>
        <taxon>Bacteria</taxon>
        <taxon>Pseudomonadati</taxon>
        <taxon>Campylobacterota</taxon>
        <taxon>Epsilonproteobacteria</taxon>
        <taxon>Campylobacterales</taxon>
        <taxon>Helicobacteraceae</taxon>
        <taxon>Helicobacter</taxon>
    </lineage>
</organism>
<accession>A0ABZ3F682</accession>